<dbReference type="InterPro" id="IPR037473">
    <property type="entry name" value="Lcp-like"/>
</dbReference>
<dbReference type="OMA" id="FEFQYLP"/>
<dbReference type="GO" id="GO:0016491">
    <property type="term" value="F:oxidoreductase activity"/>
    <property type="evidence" value="ECO:0007669"/>
    <property type="project" value="InterPro"/>
</dbReference>
<dbReference type="EMBL" id="CDMC01000003">
    <property type="protein sequence ID" value="CEL03160.1"/>
    <property type="molecule type" value="Genomic_DNA"/>
</dbReference>
<keyword evidence="1" id="KW-0472">Membrane</keyword>
<dbReference type="PANTHER" id="PTHR37539:SF1">
    <property type="entry name" value="ER-BOUND OXYGENASE MPAB_MPAB'_RUBBER OXYGENASE CATALYTIC DOMAIN-CONTAINING PROTEIN"/>
    <property type="match status" value="1"/>
</dbReference>
<evidence type="ECO:0000259" key="2">
    <source>
        <dbReference type="Pfam" id="PF09995"/>
    </source>
</evidence>
<reference evidence="4" key="1">
    <citation type="journal article" date="2016" name="Genome Announc.">
        <title>Draft genome sequences of fungus Aspergillus calidoustus.</title>
        <authorList>
            <person name="Horn F."/>
            <person name="Linde J."/>
            <person name="Mattern D.J."/>
            <person name="Walther G."/>
            <person name="Guthke R."/>
            <person name="Scherlach K."/>
            <person name="Martin K."/>
            <person name="Brakhage A.A."/>
            <person name="Petzke L."/>
            <person name="Valiante V."/>
        </authorList>
    </citation>
    <scope>NUCLEOTIDE SEQUENCE [LARGE SCALE GENOMIC DNA]</scope>
    <source>
        <strain evidence="4">SF006504</strain>
    </source>
</reference>
<keyword evidence="1" id="KW-1133">Transmembrane helix</keyword>
<dbReference type="InterPro" id="IPR018713">
    <property type="entry name" value="MPAB/Lcp_cat_dom"/>
</dbReference>
<dbReference type="PANTHER" id="PTHR37539">
    <property type="entry name" value="SECRETED PROTEIN-RELATED"/>
    <property type="match status" value="1"/>
</dbReference>
<proteinExistence type="predicted"/>
<evidence type="ECO:0000313" key="3">
    <source>
        <dbReference type="EMBL" id="CEL03160.1"/>
    </source>
</evidence>
<evidence type="ECO:0000256" key="1">
    <source>
        <dbReference type="SAM" id="Phobius"/>
    </source>
</evidence>
<dbReference type="Proteomes" id="UP000054771">
    <property type="component" value="Unassembled WGS sequence"/>
</dbReference>
<dbReference type="AlphaFoldDB" id="A0A0U5FYB7"/>
<keyword evidence="4" id="KW-1185">Reference proteome</keyword>
<keyword evidence="1" id="KW-0812">Transmembrane</keyword>
<dbReference type="OrthoDB" id="6361347at2759"/>
<organism evidence="3 4">
    <name type="scientific">Aspergillus calidoustus</name>
    <dbReference type="NCBI Taxonomy" id="454130"/>
    <lineage>
        <taxon>Eukaryota</taxon>
        <taxon>Fungi</taxon>
        <taxon>Dikarya</taxon>
        <taxon>Ascomycota</taxon>
        <taxon>Pezizomycotina</taxon>
        <taxon>Eurotiomycetes</taxon>
        <taxon>Eurotiomycetidae</taxon>
        <taxon>Eurotiales</taxon>
        <taxon>Aspergillaceae</taxon>
        <taxon>Aspergillus</taxon>
        <taxon>Aspergillus subgen. Nidulantes</taxon>
    </lineage>
</organism>
<feature type="domain" description="ER-bound oxygenase mpaB/mpaB'/Rubber oxygenase catalytic" evidence="2">
    <location>
        <begin position="132"/>
        <end position="337"/>
    </location>
</feature>
<protein>
    <recommendedName>
        <fullName evidence="2">ER-bound oxygenase mpaB/mpaB'/Rubber oxygenase catalytic domain-containing protein</fullName>
    </recommendedName>
</protein>
<feature type="transmembrane region" description="Helical" evidence="1">
    <location>
        <begin position="421"/>
        <end position="446"/>
    </location>
</feature>
<dbReference type="Pfam" id="PF09995">
    <property type="entry name" value="MPAB_Lcp_cat"/>
    <property type="match status" value="1"/>
</dbReference>
<gene>
    <name evidence="3" type="ORF">ASPCAL04317</name>
</gene>
<accession>A0A0U5FYB7</accession>
<sequence length="492" mass="55718">MSVSSNGKKGNRVEYHYWDYSFEWTDKHRPASELEPWIRTCDTLADEANAVIDALPAPANDPSKRDRYALLRDNHASDPKLDELWTQINTVPEWVDWGQIERGQDLFWRYLIPITNALTFVSLLGGMGAIRVGETLSRTGGFGAKVVRRRLLETVQHTVQVNNSAAAMKPGGEGHMASVRVRLLHSAVRRKIMSLVEQDPTYYDVDRYGLPINDLDSFATINTFSSTVIWLGLPRQGVYLTPQEEEDYIALWRLVGYYMGAPTEPFESAAKAKIVSESLLVNEFEPTDTGRILARNIAIGLENTAPIYASLEYMDALTRLLNGDQLSDELHIPKTNLYYKVLMWGYCFWVQVQAKTLPLIPAVDRHIIESRKKFFWKHLMDEKDGLGKETVFDFKYIPSLKGKTRLGDRKKYLFKKPGVEVLSYLGLLSAFASAATFTTGLYLVIIKAFPQTQVFLPTLLKLFRERLAALPVGNASFSLLQLVQALRGRLSL</sequence>
<dbReference type="STRING" id="454130.A0A0U5FYB7"/>
<name>A0A0U5FYB7_ASPCI</name>
<evidence type="ECO:0000313" key="4">
    <source>
        <dbReference type="Proteomes" id="UP000054771"/>
    </source>
</evidence>